<reference evidence="2" key="1">
    <citation type="submission" date="2018-02" db="EMBL/GenBank/DDBJ databases">
        <authorList>
            <person name="Hausmann B."/>
        </authorList>
    </citation>
    <scope>NUCLEOTIDE SEQUENCE [LARGE SCALE GENOMIC DNA]</scope>
    <source>
        <strain evidence="2">Peat soil MAG SbF1</strain>
    </source>
</reference>
<proteinExistence type="predicted"/>
<organism evidence="1 2">
    <name type="scientific">Candidatus Desulfosporosinus infrequens</name>
    <dbReference type="NCBI Taxonomy" id="2043169"/>
    <lineage>
        <taxon>Bacteria</taxon>
        <taxon>Bacillati</taxon>
        <taxon>Bacillota</taxon>
        <taxon>Clostridia</taxon>
        <taxon>Eubacteriales</taxon>
        <taxon>Desulfitobacteriaceae</taxon>
        <taxon>Desulfosporosinus</taxon>
    </lineage>
</organism>
<evidence type="ECO:0000313" key="1">
    <source>
        <dbReference type="EMBL" id="SPF36140.1"/>
    </source>
</evidence>
<evidence type="ECO:0000313" key="2">
    <source>
        <dbReference type="Proteomes" id="UP000238916"/>
    </source>
</evidence>
<sequence>MLSANKKESKAKIRVQDLPNFHQLPNEITVRTCYYVVKGILFPDV</sequence>
<dbReference type="EMBL" id="OMOF01000067">
    <property type="protein sequence ID" value="SPF36140.1"/>
    <property type="molecule type" value="Genomic_DNA"/>
</dbReference>
<dbReference type="Proteomes" id="UP000238916">
    <property type="component" value="Unassembled WGS sequence"/>
</dbReference>
<protein>
    <submittedName>
        <fullName evidence="1">Uncharacterized protein</fullName>
    </submittedName>
</protein>
<dbReference type="AlphaFoldDB" id="A0A2U3K996"/>
<accession>A0A2U3K996</accession>
<name>A0A2U3K996_9FIRM</name>
<gene>
    <name evidence="1" type="ORF">SBF1_1590001</name>
</gene>